<sequence>MARDLQVDLYWSFRSPYSYLALPRVEALARERGVRWNVRIVYPLAVRYPEHFGRQHPLARPYFFADSARVAEYLGMPFRRPVPDPIVQDPRTLAIAADQPYIRRLTHLGIEADRRGRALPFIVQASRLLWDGSVDGWDRGDHLAQAARRAGLDLDDMERAIAADPSIHESAVEANQRDQLAAGHWGVPLFVFDGEAFFGQDRFDLLVWRLAQRGLVPAA</sequence>
<dbReference type="GO" id="GO:0016853">
    <property type="term" value="F:isomerase activity"/>
    <property type="evidence" value="ECO:0007669"/>
    <property type="project" value="UniProtKB-KW"/>
</dbReference>
<dbReference type="InterPro" id="IPR014440">
    <property type="entry name" value="HCCAis_GSTk"/>
</dbReference>
<feature type="domain" description="DSBA-like thioredoxin" evidence="2">
    <location>
        <begin position="137"/>
        <end position="209"/>
    </location>
</feature>
<evidence type="ECO:0000313" key="4">
    <source>
        <dbReference type="Proteomes" id="UP001501671"/>
    </source>
</evidence>
<organism evidence="3 4">
    <name type="scientific">Pigmentiphaga soli</name>
    <dbReference type="NCBI Taxonomy" id="1007095"/>
    <lineage>
        <taxon>Bacteria</taxon>
        <taxon>Pseudomonadati</taxon>
        <taxon>Pseudomonadota</taxon>
        <taxon>Betaproteobacteria</taxon>
        <taxon>Burkholderiales</taxon>
        <taxon>Alcaligenaceae</taxon>
        <taxon>Pigmentiphaga</taxon>
    </lineage>
</organism>
<dbReference type="SUPFAM" id="SSF52833">
    <property type="entry name" value="Thioredoxin-like"/>
    <property type="match status" value="1"/>
</dbReference>
<dbReference type="PIRSF" id="PIRSF006386">
    <property type="entry name" value="HCCAis_GSTk"/>
    <property type="match status" value="1"/>
</dbReference>
<dbReference type="Pfam" id="PF01323">
    <property type="entry name" value="DSBA"/>
    <property type="match status" value="1"/>
</dbReference>
<dbReference type="PANTHER" id="PTHR42943">
    <property type="entry name" value="GLUTATHIONE S-TRANSFERASE KAPPA"/>
    <property type="match status" value="1"/>
</dbReference>
<dbReference type="Proteomes" id="UP001501671">
    <property type="component" value="Unassembled WGS sequence"/>
</dbReference>
<comment type="catalytic activity">
    <reaction evidence="1">
        <text>2-hydroxychromene-2-carboxylate = (3E)-4-(2-hydroxyphenyl)-2-oxobut-3-enoate</text>
        <dbReference type="Rhea" id="RHEA:27401"/>
        <dbReference type="ChEBI" id="CHEBI:59350"/>
        <dbReference type="ChEBI" id="CHEBI:59353"/>
        <dbReference type="EC" id="5.99.1.4"/>
    </reaction>
</comment>
<reference evidence="4" key="1">
    <citation type="journal article" date="2019" name="Int. J. Syst. Evol. Microbiol.">
        <title>The Global Catalogue of Microorganisms (GCM) 10K type strain sequencing project: providing services to taxonomists for standard genome sequencing and annotation.</title>
        <authorList>
            <consortium name="The Broad Institute Genomics Platform"/>
            <consortium name="The Broad Institute Genome Sequencing Center for Infectious Disease"/>
            <person name="Wu L."/>
            <person name="Ma J."/>
        </authorList>
    </citation>
    <scope>NUCLEOTIDE SEQUENCE [LARGE SCALE GENOMIC DNA]</scope>
    <source>
        <strain evidence="4">JCM 17666</strain>
    </source>
</reference>
<dbReference type="EC" id="5.99.1.4" evidence="1"/>
<evidence type="ECO:0000256" key="1">
    <source>
        <dbReference type="PIRNR" id="PIRNR006386"/>
    </source>
</evidence>
<dbReference type="RefSeq" id="WP_345248487.1">
    <property type="nucleotide sequence ID" value="NZ_BAABFO010000007.1"/>
</dbReference>
<comment type="similarity">
    <text evidence="1">Belongs to the GST superfamily. NadH family.</text>
</comment>
<comment type="caution">
    <text evidence="3">The sequence shown here is derived from an EMBL/GenBank/DDBJ whole genome shotgun (WGS) entry which is preliminary data.</text>
</comment>
<dbReference type="InterPro" id="IPR036249">
    <property type="entry name" value="Thioredoxin-like_sf"/>
</dbReference>
<dbReference type="InterPro" id="IPR001853">
    <property type="entry name" value="DSBA-like_thioredoxin_dom"/>
</dbReference>
<name>A0ABP8GUW2_9BURK</name>
<accession>A0ABP8GUW2</accession>
<dbReference type="Gene3D" id="3.40.30.10">
    <property type="entry name" value="Glutaredoxin"/>
    <property type="match status" value="1"/>
</dbReference>
<dbReference type="EMBL" id="BAABFO010000007">
    <property type="protein sequence ID" value="GAA4330302.1"/>
    <property type="molecule type" value="Genomic_DNA"/>
</dbReference>
<evidence type="ECO:0000259" key="2">
    <source>
        <dbReference type="Pfam" id="PF01323"/>
    </source>
</evidence>
<dbReference type="PANTHER" id="PTHR42943:SF2">
    <property type="entry name" value="GLUTATHIONE S-TRANSFERASE KAPPA 1"/>
    <property type="match status" value="1"/>
</dbReference>
<keyword evidence="4" id="KW-1185">Reference proteome</keyword>
<keyword evidence="1 3" id="KW-0413">Isomerase</keyword>
<dbReference type="InterPro" id="IPR051924">
    <property type="entry name" value="GST_Kappa/NadH"/>
</dbReference>
<evidence type="ECO:0000313" key="3">
    <source>
        <dbReference type="EMBL" id="GAA4330302.1"/>
    </source>
</evidence>
<gene>
    <name evidence="3" type="ORF">GCM10023144_17890</name>
</gene>
<protein>
    <recommendedName>
        <fullName evidence="1">2-hydroxychromene-2-carboxylate isomerase</fullName>
        <ecNumber evidence="1">5.99.1.4</ecNumber>
    </recommendedName>
</protein>
<proteinExistence type="inferred from homology"/>